<dbReference type="Gene3D" id="2.60.40.3110">
    <property type="match status" value="1"/>
</dbReference>
<keyword evidence="1" id="KW-0732">Signal</keyword>
<feature type="signal peptide" evidence="1">
    <location>
        <begin position="1"/>
        <end position="18"/>
    </location>
</feature>
<dbReference type="GO" id="GO:0015473">
    <property type="term" value="F:fimbrial usher porin activity"/>
    <property type="evidence" value="ECO:0007669"/>
    <property type="project" value="InterPro"/>
</dbReference>
<reference evidence="2 5" key="4">
    <citation type="submission" date="2020-04" db="EMBL/GenBank/DDBJ databases">
        <title>WGS-Seq of Vibrio isolated by the O'Toole Lab.</title>
        <authorList>
            <person name="Mckone K.P."/>
            <person name="Whitaker R."/>
            <person name="Sevigney J.L."/>
            <person name="Herring J.B."/>
            <person name="O'Toole G."/>
        </authorList>
    </citation>
    <scope>NUCLEOTIDE SEQUENCE [LARGE SCALE GENOMIC DNA]</scope>
    <source>
        <strain evidence="2 5">BS_02</strain>
    </source>
</reference>
<reference evidence="3" key="2">
    <citation type="submission" date="2016-07" db="EMBL/GenBank/DDBJ databases">
        <authorList>
            <person name="Kauffman K."/>
            <person name="Arevalo P."/>
            <person name="Polz M.F."/>
        </authorList>
    </citation>
    <scope>NUCLEOTIDE SEQUENCE</scope>
    <source>
        <strain evidence="3">10N.222.49.A5</strain>
    </source>
</reference>
<name>A0AAP8MUX4_9VIBR</name>
<comment type="caution">
    <text evidence="3">The sequence shown here is derived from an EMBL/GenBank/DDBJ whole genome shotgun (WGS) entry which is preliminary data.</text>
</comment>
<accession>A0AAP8MUX4</accession>
<sequence length="807" mass="90812">MKRVGILFLLLIQFSLSANEWTFPVPMYRGQTFITEVNIVTDGERLIGVNSRELHERIKKYLSPVVSERLLSFDNRIVNQEELNRIGINLDFDKLDLSLNLSLSRDDARQNQFSFDVPYEKPLYSEAGLFSWHNIFNLTTNYIDSELDTSQLDWRVEWISNGNIGGYQGLNLESSVYAVPDELNLDESMKIYRGDIRAFVDRPEYPLRFTIGDITPYSAGHLPSTTLGGISMERLWNRLQPTRNIKSGGSQDIYLVESATVGVYINGTFYGDIRLPPGRYSIDDLPLRQGDNDILLSIRYQSGRREEITYSQFFNTRLLKKGFSDYGIYAGVISEVVEREYSYDTDQTVGQLYYDYGLTDSLTIGLNGLYHNLGQIAGFSLGIGTGDSNIGFRGSILSYSESQESDSFGYIASIDFSTILWGNLNSSSANFRSSFESFYDYRSTPWQTEDDIESGNRGLVSYTYRLYNNVNLNTYVQVDTFQDPVRYDITGQLELEINYFGFDVTLGIEHQQNYDLVTSDETNYYAIIGWDWYSDDGNYEFLAQYFTRENVTRATFNKYSSNTVGSYGYQLNAERSDILQSYEARANYVGNRYSAEIDVSRFDDNEGVFTANSVSGRLSTGFTMVDSDISWNRGYRGPTAIVSVHDSLEVPVHINEFIGDSPEAIATSTLSNSVPLYSGHSSSSFDVSIPDAPIGYDYGSGYYQITPGTYTGHVVHVGSDEAKTVIGSLVDINGKPIGLRNGIVSGEGVTRSIFTNKAGRFAIDRMKSGTFKVTIIGKLQYTGILVIDDVDKNLIYLNPVALKEVLP</sequence>
<reference evidence="4" key="1">
    <citation type="submission" date="2016-07" db="EMBL/GenBank/DDBJ databases">
        <title>Nontailed viruses are major unrecognized killers of bacteria in the ocean.</title>
        <authorList>
            <person name="Kauffman K."/>
            <person name="Hussain F."/>
            <person name="Yang J."/>
            <person name="Arevalo P."/>
            <person name="Brown J."/>
            <person name="Cutler M."/>
            <person name="Kelly L."/>
            <person name="Polz M.F."/>
        </authorList>
    </citation>
    <scope>NUCLEOTIDE SEQUENCE [LARGE SCALE GENOMIC DNA]</scope>
    <source>
        <strain evidence="4">10N.222.49.A5</strain>
    </source>
</reference>
<evidence type="ECO:0000256" key="1">
    <source>
        <dbReference type="SAM" id="SignalP"/>
    </source>
</evidence>
<dbReference type="Proteomes" id="UP000590068">
    <property type="component" value="Unassembled WGS sequence"/>
</dbReference>
<dbReference type="Proteomes" id="UP000235611">
    <property type="component" value="Unassembled WGS sequence"/>
</dbReference>
<dbReference type="GO" id="GO:0009279">
    <property type="term" value="C:cell outer membrane"/>
    <property type="evidence" value="ECO:0007669"/>
    <property type="project" value="TreeGrafter"/>
</dbReference>
<dbReference type="EMBL" id="JABCJR010000008">
    <property type="protein sequence ID" value="NMR69457.1"/>
    <property type="molecule type" value="Genomic_DNA"/>
</dbReference>
<dbReference type="InterPro" id="IPR000015">
    <property type="entry name" value="Fimb_usher"/>
</dbReference>
<dbReference type="GO" id="GO:0009297">
    <property type="term" value="P:pilus assembly"/>
    <property type="evidence" value="ECO:0007669"/>
    <property type="project" value="InterPro"/>
</dbReference>
<proteinExistence type="predicted"/>
<protein>
    <submittedName>
        <fullName evidence="2">Fimbria/pilus outer membrane usher protein</fullName>
    </submittedName>
</protein>
<gene>
    <name evidence="3" type="ORF">BCS93_12820</name>
    <name evidence="2" type="ORF">HJ568_05650</name>
</gene>
<evidence type="ECO:0000313" key="4">
    <source>
        <dbReference type="Proteomes" id="UP000235611"/>
    </source>
</evidence>
<dbReference type="PANTHER" id="PTHR30451:SF5">
    <property type="entry name" value="SLR0019 PROTEIN"/>
    <property type="match status" value="1"/>
</dbReference>
<organism evidence="3 4">
    <name type="scientific">Vibrio breoganii</name>
    <dbReference type="NCBI Taxonomy" id="553239"/>
    <lineage>
        <taxon>Bacteria</taxon>
        <taxon>Pseudomonadati</taxon>
        <taxon>Pseudomonadota</taxon>
        <taxon>Gammaproteobacteria</taxon>
        <taxon>Vibrionales</taxon>
        <taxon>Vibrionaceae</taxon>
        <taxon>Vibrio</taxon>
    </lineage>
</organism>
<evidence type="ECO:0000313" key="3">
    <source>
        <dbReference type="EMBL" id="PMP09284.1"/>
    </source>
</evidence>
<dbReference type="AlphaFoldDB" id="A0AAP8MUX4"/>
<keyword evidence="5" id="KW-1185">Reference proteome</keyword>
<evidence type="ECO:0000313" key="2">
    <source>
        <dbReference type="EMBL" id="NMR69457.1"/>
    </source>
</evidence>
<dbReference type="EMBL" id="MDBO01000086">
    <property type="protein sequence ID" value="PMP09284.1"/>
    <property type="molecule type" value="Genomic_DNA"/>
</dbReference>
<evidence type="ECO:0000313" key="5">
    <source>
        <dbReference type="Proteomes" id="UP000590068"/>
    </source>
</evidence>
<reference evidence="3" key="3">
    <citation type="journal article" date="2018" name="Nature">
        <title>A major lineage of non-tailed dsDNA viruses as unrecognized killers of marine bacteria.</title>
        <authorList>
            <person name="Kauffman K.M."/>
            <person name="Hussain F.A."/>
            <person name="Yang J."/>
            <person name="Arevalo P."/>
            <person name="Brown J.M."/>
            <person name="Chang W.K."/>
            <person name="VanInsberghe D."/>
            <person name="Elsherbini J."/>
            <person name="Sharma R.S."/>
            <person name="Cutler M.B."/>
            <person name="Kelly L."/>
            <person name="Polz M.F."/>
        </authorList>
    </citation>
    <scope>NUCLEOTIDE SEQUENCE</scope>
    <source>
        <strain evidence="3">10N.222.49.A5</strain>
    </source>
</reference>
<dbReference type="PANTHER" id="PTHR30451">
    <property type="entry name" value="OUTER MEMBRANE USHER PROTEIN"/>
    <property type="match status" value="1"/>
</dbReference>
<feature type="chain" id="PRO_5043044650" evidence="1">
    <location>
        <begin position="19"/>
        <end position="807"/>
    </location>
</feature>